<sequence length="175" mass="20403">MNMNLMTLDFWGIAVLALFASLLFVGYRLTLRLAAWSEGLIGSLVQMNLHGVARTLLQVLIAYDEHTYQQSRFIWWNQVRVRFALMWGGTLLLTGLILLLQIRSIVWMPAAVAFIVYRLVVAWRNPTRPPIHTQDPALKELIQDVNEPAWPRRQQRAQPMIRRWDYLDELFAESV</sequence>
<evidence type="ECO:0000313" key="3">
    <source>
        <dbReference type="Proteomes" id="UP001501175"/>
    </source>
</evidence>
<feature type="transmembrane region" description="Helical" evidence="1">
    <location>
        <begin position="6"/>
        <end position="27"/>
    </location>
</feature>
<gene>
    <name evidence="2" type="ORF">GCM10023189_32570</name>
</gene>
<accession>A0ABP8N452</accession>
<proteinExistence type="predicted"/>
<evidence type="ECO:0000256" key="1">
    <source>
        <dbReference type="SAM" id="Phobius"/>
    </source>
</evidence>
<comment type="caution">
    <text evidence="2">The sequence shown here is derived from an EMBL/GenBank/DDBJ whole genome shotgun (WGS) entry which is preliminary data.</text>
</comment>
<feature type="transmembrane region" description="Helical" evidence="1">
    <location>
        <begin position="106"/>
        <end position="123"/>
    </location>
</feature>
<protein>
    <submittedName>
        <fullName evidence="2">Uncharacterized protein</fullName>
    </submittedName>
</protein>
<reference evidence="3" key="1">
    <citation type="journal article" date="2019" name="Int. J. Syst. Evol. Microbiol.">
        <title>The Global Catalogue of Microorganisms (GCM) 10K type strain sequencing project: providing services to taxonomists for standard genome sequencing and annotation.</title>
        <authorList>
            <consortium name="The Broad Institute Genomics Platform"/>
            <consortium name="The Broad Institute Genome Sequencing Center for Infectious Disease"/>
            <person name="Wu L."/>
            <person name="Ma J."/>
        </authorList>
    </citation>
    <scope>NUCLEOTIDE SEQUENCE [LARGE SCALE GENOMIC DNA]</scope>
    <source>
        <strain evidence="3">JCM 17927</strain>
    </source>
</reference>
<keyword evidence="1" id="KW-0812">Transmembrane</keyword>
<dbReference type="EMBL" id="BAABHD010000031">
    <property type="protein sequence ID" value="GAA4459232.1"/>
    <property type="molecule type" value="Genomic_DNA"/>
</dbReference>
<feature type="transmembrane region" description="Helical" evidence="1">
    <location>
        <begin position="81"/>
        <end position="100"/>
    </location>
</feature>
<keyword evidence="1" id="KW-1133">Transmembrane helix</keyword>
<organism evidence="2 3">
    <name type="scientific">Nibrella saemangeumensis</name>
    <dbReference type="NCBI Taxonomy" id="1084526"/>
    <lineage>
        <taxon>Bacteria</taxon>
        <taxon>Pseudomonadati</taxon>
        <taxon>Bacteroidota</taxon>
        <taxon>Cytophagia</taxon>
        <taxon>Cytophagales</taxon>
        <taxon>Spirosomataceae</taxon>
        <taxon>Nibrella</taxon>
    </lineage>
</organism>
<keyword evidence="1" id="KW-0472">Membrane</keyword>
<keyword evidence="3" id="KW-1185">Reference proteome</keyword>
<dbReference type="Proteomes" id="UP001501175">
    <property type="component" value="Unassembled WGS sequence"/>
</dbReference>
<name>A0ABP8N452_9BACT</name>
<evidence type="ECO:0000313" key="2">
    <source>
        <dbReference type="EMBL" id="GAA4459232.1"/>
    </source>
</evidence>